<dbReference type="PANTHER" id="PTHR11145:SF8">
    <property type="entry name" value="RE57120P"/>
    <property type="match status" value="1"/>
</dbReference>
<reference evidence="4" key="1">
    <citation type="submission" date="2021-02" db="EMBL/GenBank/DDBJ databases">
        <authorList>
            <person name="Dougan E. K."/>
            <person name="Rhodes N."/>
            <person name="Thang M."/>
            <person name="Chan C."/>
        </authorList>
    </citation>
    <scope>NUCLEOTIDE SEQUENCE</scope>
</reference>
<sequence length="664" mass="73255">MRRAGGAWSAELLGLSRRGGGGSPEPSEVGEGSEDAGHRAQRLLEKQRKKEEADAARKAAEERMKARPKLDGFLEARVQQLVAEALLSRSSASTGVEVQKELEDLRGQVSEQGKVIHLLISLLLRARAQEISQLKERLQTAEGLVKKLAGEARGVRAAQPSGSGDIASEGGKELQGKVTLKVGSQKFSTSAETLKIFPESWFGLLASGRVAHKVESDGSIFVDASSKAFPHVLEYLRCGGKGFTIKNVSAALRDELLRQADFFMLPGLERILRGIHVCTSHNMAIEDNGTLLQGKEHSAATLDVPDPDHFQVTCSFKNGKAYSGCRSLLIGVAPIDAALETLDCNWESRPDGPAQVQRITTAPTIADAGLFVCVGAELLELLYRSRQSDVEPQTYRIDSRSRMESVKVCFERTGEMCKIAFRVTYWAAQPHKWLKLNSTPSVRSWDVTTADFGLAAQSDYRPMLFFEKPGWVKIDKEHLAAMKEMGEELKKAKAALKDAETQASQMRIKLEQAEAGSKSAEKARATAEKKLANADQELRSLRNDPVFDQVNMLRDNVRNLEKEAEELQQQVAEKEELLSAAYEAKALTEQERDQEVSALKEAITRHYLPLPIISAFTHHYSPLPLAPTITRLTTSCRPPVPRNFWLDVILGISRNKCMYPSGVL</sequence>
<dbReference type="SUPFAM" id="SSF54695">
    <property type="entry name" value="POZ domain"/>
    <property type="match status" value="1"/>
</dbReference>
<evidence type="ECO:0000259" key="3">
    <source>
        <dbReference type="Pfam" id="PF02214"/>
    </source>
</evidence>
<comment type="caution">
    <text evidence="4">The sequence shown here is derived from an EMBL/GenBank/DDBJ whole genome shotgun (WGS) entry which is preliminary data.</text>
</comment>
<dbReference type="OrthoDB" id="2414723at2759"/>
<feature type="coiled-coil region" evidence="1">
    <location>
        <begin position="479"/>
        <end position="584"/>
    </location>
</feature>
<dbReference type="PANTHER" id="PTHR11145">
    <property type="entry name" value="BTB/POZ DOMAIN-CONTAINING ADAPTER FOR CUL3-MEDIATED RHOA DEGRADATION PROTEIN FAMILY MEMBER"/>
    <property type="match status" value="1"/>
</dbReference>
<keyword evidence="1" id="KW-0175">Coiled coil</keyword>
<feature type="compositionally biased region" description="Basic and acidic residues" evidence="2">
    <location>
        <begin position="35"/>
        <end position="65"/>
    </location>
</feature>
<dbReference type="Gene3D" id="3.30.710.10">
    <property type="entry name" value="Potassium Channel Kv1.1, Chain A"/>
    <property type="match status" value="1"/>
</dbReference>
<protein>
    <submittedName>
        <fullName evidence="4">KCTD3 protein</fullName>
    </submittedName>
</protein>
<dbReference type="GO" id="GO:0051260">
    <property type="term" value="P:protein homooligomerization"/>
    <property type="evidence" value="ECO:0007669"/>
    <property type="project" value="InterPro"/>
</dbReference>
<gene>
    <name evidence="4" type="primary">KCTD3</name>
    <name evidence="4" type="ORF">SNAT2548_LOCUS28224</name>
</gene>
<dbReference type="InterPro" id="IPR003131">
    <property type="entry name" value="T1-type_BTB"/>
</dbReference>
<feature type="region of interest" description="Disordered" evidence="2">
    <location>
        <begin position="1"/>
        <end position="65"/>
    </location>
</feature>
<dbReference type="AlphaFoldDB" id="A0A812SZP7"/>
<accession>A0A812SZP7</accession>
<keyword evidence="5" id="KW-1185">Reference proteome</keyword>
<feature type="coiled-coil region" evidence="1">
    <location>
        <begin position="124"/>
        <end position="151"/>
    </location>
</feature>
<evidence type="ECO:0000313" key="5">
    <source>
        <dbReference type="Proteomes" id="UP000604046"/>
    </source>
</evidence>
<evidence type="ECO:0000313" key="4">
    <source>
        <dbReference type="EMBL" id="CAE7503995.1"/>
    </source>
</evidence>
<dbReference type="Proteomes" id="UP000604046">
    <property type="component" value="Unassembled WGS sequence"/>
</dbReference>
<proteinExistence type="predicted"/>
<name>A0A812SZP7_9DINO</name>
<dbReference type="Pfam" id="PF02214">
    <property type="entry name" value="BTB_2"/>
    <property type="match status" value="1"/>
</dbReference>
<dbReference type="EMBL" id="CAJNDS010002508">
    <property type="protein sequence ID" value="CAE7503995.1"/>
    <property type="molecule type" value="Genomic_DNA"/>
</dbReference>
<evidence type="ECO:0000256" key="2">
    <source>
        <dbReference type="SAM" id="MobiDB-lite"/>
    </source>
</evidence>
<dbReference type="InterPro" id="IPR011333">
    <property type="entry name" value="SKP1/BTB/POZ_sf"/>
</dbReference>
<organism evidence="4 5">
    <name type="scientific">Symbiodinium natans</name>
    <dbReference type="NCBI Taxonomy" id="878477"/>
    <lineage>
        <taxon>Eukaryota</taxon>
        <taxon>Sar</taxon>
        <taxon>Alveolata</taxon>
        <taxon>Dinophyceae</taxon>
        <taxon>Suessiales</taxon>
        <taxon>Symbiodiniaceae</taxon>
        <taxon>Symbiodinium</taxon>
    </lineage>
</organism>
<evidence type="ECO:0000256" key="1">
    <source>
        <dbReference type="SAM" id="Coils"/>
    </source>
</evidence>
<dbReference type="InterPro" id="IPR045068">
    <property type="entry name" value="BACURD1-3"/>
</dbReference>
<dbReference type="CDD" id="cd18316">
    <property type="entry name" value="BTB_POZ_KCTD-like"/>
    <property type="match status" value="1"/>
</dbReference>
<feature type="domain" description="Potassium channel tetramerisation-type BTB" evidence="3">
    <location>
        <begin position="178"/>
        <end position="267"/>
    </location>
</feature>